<dbReference type="EMBL" id="JAKZBV010000001">
    <property type="protein sequence ID" value="MCH6470437.1"/>
    <property type="molecule type" value="Genomic_DNA"/>
</dbReference>
<comment type="caution">
    <text evidence="1">The sequence shown here is derived from an EMBL/GenBank/DDBJ whole genome shotgun (WGS) entry which is preliminary data.</text>
</comment>
<proteinExistence type="predicted"/>
<keyword evidence="2" id="KW-1185">Reference proteome</keyword>
<keyword evidence="1" id="KW-0378">Hydrolase</keyword>
<gene>
    <name evidence="1" type="ORF">L0M17_10685</name>
</gene>
<sequence length="103" mass="11865">MPETLLRLSLLAYHFPEPELQIRLRPFDPLSPSGDLGYRVIQVVLQYDGAHHLSEEQRLRDLRRDAAFRSAGWVVVIVTADDLRNDFARARAELRALWAKRAA</sequence>
<protein>
    <submittedName>
        <fullName evidence="1">Endonuclease domain-containing protein</fullName>
    </submittedName>
</protein>
<keyword evidence="1" id="KW-0255">Endonuclease</keyword>
<accession>A0ABS9U167</accession>
<keyword evidence="1" id="KW-0540">Nuclease</keyword>
<organism evidence="1 2">
    <name type="scientific">Sinomonas terrae</name>
    <dbReference type="NCBI Taxonomy" id="2908838"/>
    <lineage>
        <taxon>Bacteria</taxon>
        <taxon>Bacillati</taxon>
        <taxon>Actinomycetota</taxon>
        <taxon>Actinomycetes</taxon>
        <taxon>Micrococcales</taxon>
        <taxon>Micrococcaceae</taxon>
        <taxon>Sinomonas</taxon>
    </lineage>
</organism>
<dbReference type="SUPFAM" id="SSF52980">
    <property type="entry name" value="Restriction endonuclease-like"/>
    <property type="match status" value="1"/>
</dbReference>
<evidence type="ECO:0000313" key="1">
    <source>
        <dbReference type="EMBL" id="MCH6470437.1"/>
    </source>
</evidence>
<reference evidence="1 2" key="1">
    <citation type="submission" date="2022-03" db="EMBL/GenBank/DDBJ databases">
        <title>Sinomonas sp. isolated from a soil.</title>
        <authorList>
            <person name="Han J."/>
            <person name="Kim D.-U."/>
        </authorList>
    </citation>
    <scope>NUCLEOTIDE SEQUENCE [LARGE SCALE GENOMIC DNA]</scope>
    <source>
        <strain evidence="1 2">5-5</strain>
    </source>
</reference>
<dbReference type="Gene3D" id="3.40.960.10">
    <property type="entry name" value="VSR Endonuclease"/>
    <property type="match status" value="1"/>
</dbReference>
<evidence type="ECO:0000313" key="2">
    <source>
        <dbReference type="Proteomes" id="UP001202922"/>
    </source>
</evidence>
<dbReference type="RefSeq" id="WP_241053942.1">
    <property type="nucleotide sequence ID" value="NZ_JAKZBV010000001.1"/>
</dbReference>
<dbReference type="Proteomes" id="UP001202922">
    <property type="component" value="Unassembled WGS sequence"/>
</dbReference>
<dbReference type="InterPro" id="IPR011335">
    <property type="entry name" value="Restrct_endonuc-II-like"/>
</dbReference>
<name>A0ABS9U167_9MICC</name>
<dbReference type="GO" id="GO:0004519">
    <property type="term" value="F:endonuclease activity"/>
    <property type="evidence" value="ECO:0007669"/>
    <property type="project" value="UniProtKB-KW"/>
</dbReference>